<keyword evidence="3 4" id="KW-0326">Glycosidase</keyword>
<dbReference type="Pfam" id="PF12708">
    <property type="entry name" value="Pect-lyase_RHGA_epim"/>
    <property type="match status" value="1"/>
</dbReference>
<organism evidence="7 8">
    <name type="scientific">Mucilaginibacter yixingensis</name>
    <dbReference type="NCBI Taxonomy" id="1295612"/>
    <lineage>
        <taxon>Bacteria</taxon>
        <taxon>Pseudomonadati</taxon>
        <taxon>Bacteroidota</taxon>
        <taxon>Sphingobacteriia</taxon>
        <taxon>Sphingobacteriales</taxon>
        <taxon>Sphingobacteriaceae</taxon>
        <taxon>Mucilaginibacter</taxon>
    </lineage>
</organism>
<dbReference type="Gene3D" id="2.60.40.10">
    <property type="entry name" value="Immunoglobulins"/>
    <property type="match status" value="1"/>
</dbReference>
<dbReference type="Pfam" id="PF00295">
    <property type="entry name" value="Glyco_hydro_28"/>
    <property type="match status" value="1"/>
</dbReference>
<evidence type="ECO:0000256" key="5">
    <source>
        <dbReference type="SAM" id="SignalP"/>
    </source>
</evidence>
<dbReference type="GO" id="GO:0004650">
    <property type="term" value="F:polygalacturonase activity"/>
    <property type="evidence" value="ECO:0007669"/>
    <property type="project" value="InterPro"/>
</dbReference>
<keyword evidence="2 4" id="KW-0378">Hydrolase</keyword>
<name>A0A2T5JBA4_9SPHI</name>
<dbReference type="OrthoDB" id="9795222at2"/>
<accession>A0A2T5JBA4</accession>
<dbReference type="InterPro" id="IPR024535">
    <property type="entry name" value="RHGA/B-epi-like_pectate_lyase"/>
</dbReference>
<keyword evidence="8" id="KW-1185">Reference proteome</keyword>
<dbReference type="Gene3D" id="2.160.20.10">
    <property type="entry name" value="Single-stranded right-handed beta-helix, Pectin lyase-like"/>
    <property type="match status" value="1"/>
</dbReference>
<dbReference type="Proteomes" id="UP000244168">
    <property type="component" value="Unassembled WGS sequence"/>
</dbReference>
<evidence type="ECO:0000256" key="1">
    <source>
        <dbReference type="ARBA" id="ARBA00008834"/>
    </source>
</evidence>
<dbReference type="InterPro" id="IPR011050">
    <property type="entry name" value="Pectin_lyase_fold/virulence"/>
</dbReference>
<evidence type="ECO:0000259" key="6">
    <source>
        <dbReference type="PROSITE" id="PS50853"/>
    </source>
</evidence>
<dbReference type="CDD" id="cd00063">
    <property type="entry name" value="FN3"/>
    <property type="match status" value="1"/>
</dbReference>
<dbReference type="InterPro" id="IPR013783">
    <property type="entry name" value="Ig-like_fold"/>
</dbReference>
<evidence type="ECO:0000256" key="4">
    <source>
        <dbReference type="RuleBase" id="RU361169"/>
    </source>
</evidence>
<dbReference type="InterPro" id="IPR003961">
    <property type="entry name" value="FN3_dom"/>
</dbReference>
<gene>
    <name evidence="7" type="ORF">C8P68_103307</name>
</gene>
<feature type="chain" id="PRO_5015643003" evidence="5">
    <location>
        <begin position="21"/>
        <end position="509"/>
    </location>
</feature>
<feature type="signal peptide" evidence="5">
    <location>
        <begin position="1"/>
        <end position="20"/>
    </location>
</feature>
<dbReference type="PROSITE" id="PS50853">
    <property type="entry name" value="FN3"/>
    <property type="match status" value="1"/>
</dbReference>
<dbReference type="InterPro" id="IPR036116">
    <property type="entry name" value="FN3_sf"/>
</dbReference>
<evidence type="ECO:0000256" key="2">
    <source>
        <dbReference type="ARBA" id="ARBA00022801"/>
    </source>
</evidence>
<keyword evidence="5" id="KW-0732">Signal</keyword>
<evidence type="ECO:0000313" key="7">
    <source>
        <dbReference type="EMBL" id="PTQ98147.1"/>
    </source>
</evidence>
<feature type="domain" description="Fibronectin type-III" evidence="6">
    <location>
        <begin position="24"/>
        <end position="111"/>
    </location>
</feature>
<evidence type="ECO:0000313" key="8">
    <source>
        <dbReference type="Proteomes" id="UP000244168"/>
    </source>
</evidence>
<dbReference type="InterPro" id="IPR000743">
    <property type="entry name" value="Glyco_hydro_28"/>
</dbReference>
<dbReference type="SUPFAM" id="SSF49265">
    <property type="entry name" value="Fibronectin type III"/>
    <property type="match status" value="1"/>
</dbReference>
<dbReference type="RefSeq" id="WP_107828328.1">
    <property type="nucleotide sequence ID" value="NZ_CP160205.1"/>
</dbReference>
<dbReference type="GO" id="GO:0005975">
    <property type="term" value="P:carbohydrate metabolic process"/>
    <property type="evidence" value="ECO:0007669"/>
    <property type="project" value="InterPro"/>
</dbReference>
<dbReference type="SMART" id="SM00060">
    <property type="entry name" value="FN3"/>
    <property type="match status" value="1"/>
</dbReference>
<protein>
    <submittedName>
        <fullName evidence="7">Polygalacturonase</fullName>
    </submittedName>
</protein>
<dbReference type="EMBL" id="QAOQ01000003">
    <property type="protein sequence ID" value="PTQ98147.1"/>
    <property type="molecule type" value="Genomic_DNA"/>
</dbReference>
<proteinExistence type="inferred from homology"/>
<dbReference type="InterPro" id="IPR051801">
    <property type="entry name" value="GH28_Enzymes"/>
</dbReference>
<comment type="similarity">
    <text evidence="1 4">Belongs to the glycosyl hydrolase 28 family.</text>
</comment>
<dbReference type="PANTHER" id="PTHR31339:SF9">
    <property type="entry name" value="PLASMIN AND FIBRONECTIN-BINDING PROTEIN A"/>
    <property type="match status" value="1"/>
</dbReference>
<dbReference type="AlphaFoldDB" id="A0A2T5JBA4"/>
<dbReference type="InterPro" id="IPR012334">
    <property type="entry name" value="Pectin_lyas_fold"/>
</dbReference>
<dbReference type="SUPFAM" id="SSF51126">
    <property type="entry name" value="Pectin lyase-like"/>
    <property type="match status" value="1"/>
</dbReference>
<dbReference type="PROSITE" id="PS00502">
    <property type="entry name" value="POLYGALACTURONASE"/>
    <property type="match status" value="1"/>
</dbReference>
<dbReference type="Pfam" id="PF00041">
    <property type="entry name" value="fn3"/>
    <property type="match status" value="1"/>
</dbReference>
<reference evidence="7 8" key="1">
    <citation type="submission" date="2018-04" db="EMBL/GenBank/DDBJ databases">
        <title>Genomic Encyclopedia of Archaeal and Bacterial Type Strains, Phase II (KMG-II): from individual species to whole genera.</title>
        <authorList>
            <person name="Goeker M."/>
        </authorList>
    </citation>
    <scope>NUCLEOTIDE SEQUENCE [LARGE SCALE GENOMIC DNA]</scope>
    <source>
        <strain evidence="7 8">DSM 26809</strain>
    </source>
</reference>
<dbReference type="PANTHER" id="PTHR31339">
    <property type="entry name" value="PECTIN LYASE-RELATED"/>
    <property type="match status" value="1"/>
</dbReference>
<sequence>MKKLILLFAGLCQASLFAFADADKPSAPVVAPGTVSAGGAAIVWDKPDNYSNITRYHVLLNGKDIAVTSRCNYRFTGLKPSASYTCAVKAESKGGKLSAAGTTAKFSTLQQGKTLNVVNFGAKGDDATLNTKAIQKAIDECPAGGTVLIPAGTFLSGALYLKSHMTLEVAKGGVLKGSTHEADYLPFYNNRFEGWEMKTYASLINAGVMNHNGGYAVEQLSIRGEGTIRGGGTPLAKEMIDKAGLRGRGRLFCLMNCKDVELQGLNIENSPCWTIHYIYSKGVTCHDLNIVSTAHNGDGLDPDSSDDSYIFNCTFSTGDDCIAIKSGKNPEGYTIGKPTRNVRITDCDFVKGHGISIGSEMSGGVSGVLVRDCKAGPLLHGMQIKGTKDRGGYVKDVTVMDCALQQITIFSAVNYNNDGAAAPVLPTFENFTFKNIDLTGASGKEPAIDINGFKDPQHKLKDAVFGGIKLADNAKVSVKDAENVSFSDVKTVNGGKPVYDVKDSEKVLN</sequence>
<comment type="caution">
    <text evidence="7">The sequence shown here is derived from an EMBL/GenBank/DDBJ whole genome shotgun (WGS) entry which is preliminary data.</text>
</comment>
<evidence type="ECO:0000256" key="3">
    <source>
        <dbReference type="ARBA" id="ARBA00023295"/>
    </source>
</evidence>